<evidence type="ECO:0000259" key="2">
    <source>
        <dbReference type="Pfam" id="PF04909"/>
    </source>
</evidence>
<gene>
    <name evidence="3" type="ORF">DWQ67_08295</name>
</gene>
<dbReference type="SUPFAM" id="SSF51556">
    <property type="entry name" value="Metallo-dependent hydrolases"/>
    <property type="match status" value="1"/>
</dbReference>
<evidence type="ECO:0000313" key="4">
    <source>
        <dbReference type="Proteomes" id="UP000273119"/>
    </source>
</evidence>
<dbReference type="InterPro" id="IPR006680">
    <property type="entry name" value="Amidohydro-rel"/>
</dbReference>
<dbReference type="GO" id="GO:0019748">
    <property type="term" value="P:secondary metabolic process"/>
    <property type="evidence" value="ECO:0007669"/>
    <property type="project" value="TreeGrafter"/>
</dbReference>
<comment type="caution">
    <text evidence="3">The sequence shown here is derived from an EMBL/GenBank/DDBJ whole genome shotgun (WGS) entry which is preliminary data.</text>
</comment>
<proteinExistence type="predicted"/>
<feature type="domain" description="Amidohydrolase-related" evidence="2">
    <location>
        <begin position="31"/>
        <end position="300"/>
    </location>
</feature>
<dbReference type="PANTHER" id="PTHR21240">
    <property type="entry name" value="2-AMINO-3-CARBOXYLMUCONATE-6-SEMIALDEHYDE DECARBOXYLASE"/>
    <property type="match status" value="1"/>
</dbReference>
<sequence length="310" mass="33448">MTSTPSTTPGPAADAQIPAYLQALGLPGLADVHVHFMPHNVQCKVWDYFDTVQDHGHAPWPITYRGDEAQRVRTLEALGVRAYPTLNYAHRPGMAAWLNEYSARFAAQHRSAVHSGTFFPEPSAAADVQAALAAGARIFKIHIQVGAFAPDDPLLDDAWGLLEAAQVPVVIHAGSGPHGGEFTGPAPVARLLERHPALVLVIAHAGMPEYAEFTDLAARFPGVHLDTTMVGTDYAEAIAPVPAQVLRRWGAMARRLVLGSDFPTIPHSYAHQLRVLAGWDVGDDWMRQVLWHNGARLMGLTPAQGVGAQD</sequence>
<dbReference type="EMBL" id="QQXL01000004">
    <property type="protein sequence ID" value="RKW70467.1"/>
    <property type="molecule type" value="Genomic_DNA"/>
</dbReference>
<dbReference type="RefSeq" id="WP_121485118.1">
    <property type="nucleotide sequence ID" value="NZ_QQXL01000004.1"/>
</dbReference>
<keyword evidence="1" id="KW-0456">Lyase</keyword>
<reference evidence="3 4" key="1">
    <citation type="submission" date="2018-07" db="EMBL/GenBank/DDBJ databases">
        <title>Arthrobacter sp. nov., isolated from raw cow's milk with high bacterial count.</title>
        <authorList>
            <person name="Hahne J."/>
            <person name="Isele D."/>
            <person name="Lipski A."/>
        </authorList>
    </citation>
    <scope>NUCLEOTIDE SEQUENCE [LARGE SCALE GENOMIC DNA]</scope>
    <source>
        <strain evidence="3 4">JZ R-183</strain>
    </source>
</reference>
<dbReference type="InterPro" id="IPR032466">
    <property type="entry name" value="Metal_Hydrolase"/>
</dbReference>
<name>A0A496PJ20_9MICC</name>
<dbReference type="InterPro" id="IPR032465">
    <property type="entry name" value="ACMSD"/>
</dbReference>
<dbReference type="CDD" id="cd01292">
    <property type="entry name" value="metallo-dependent_hydrolases"/>
    <property type="match status" value="1"/>
</dbReference>
<dbReference type="Gene3D" id="3.20.20.140">
    <property type="entry name" value="Metal-dependent hydrolases"/>
    <property type="match status" value="1"/>
</dbReference>
<protein>
    <submittedName>
        <fullName evidence="3">Amidohydrolase</fullName>
    </submittedName>
</protein>
<dbReference type="AlphaFoldDB" id="A0A496PJ20"/>
<dbReference type="PANTHER" id="PTHR21240:SF28">
    <property type="entry name" value="ISO-OROTATE DECARBOXYLASE (EUROFUNG)"/>
    <property type="match status" value="1"/>
</dbReference>
<organism evidence="3 4">
    <name type="scientific">Galactobacter caseinivorans</name>
    <dbReference type="NCBI Taxonomy" id="2676123"/>
    <lineage>
        <taxon>Bacteria</taxon>
        <taxon>Bacillati</taxon>
        <taxon>Actinomycetota</taxon>
        <taxon>Actinomycetes</taxon>
        <taxon>Micrococcales</taxon>
        <taxon>Micrococcaceae</taxon>
        <taxon>Galactobacter</taxon>
    </lineage>
</organism>
<accession>A0A496PJ20</accession>
<dbReference type="Pfam" id="PF04909">
    <property type="entry name" value="Amidohydro_2"/>
    <property type="match status" value="1"/>
</dbReference>
<dbReference type="Proteomes" id="UP000273119">
    <property type="component" value="Unassembled WGS sequence"/>
</dbReference>
<dbReference type="GO" id="GO:0005737">
    <property type="term" value="C:cytoplasm"/>
    <property type="evidence" value="ECO:0007669"/>
    <property type="project" value="TreeGrafter"/>
</dbReference>
<keyword evidence="4" id="KW-1185">Reference proteome</keyword>
<evidence type="ECO:0000313" key="3">
    <source>
        <dbReference type="EMBL" id="RKW70467.1"/>
    </source>
</evidence>
<dbReference type="GO" id="GO:0016831">
    <property type="term" value="F:carboxy-lyase activity"/>
    <property type="evidence" value="ECO:0007669"/>
    <property type="project" value="InterPro"/>
</dbReference>
<evidence type="ECO:0000256" key="1">
    <source>
        <dbReference type="ARBA" id="ARBA00023239"/>
    </source>
</evidence>
<keyword evidence="3" id="KW-0378">Hydrolase</keyword>
<dbReference type="GO" id="GO:0016787">
    <property type="term" value="F:hydrolase activity"/>
    <property type="evidence" value="ECO:0007669"/>
    <property type="project" value="UniProtKB-KW"/>
</dbReference>